<dbReference type="AlphaFoldDB" id="A0A8T0W4W7"/>
<proteinExistence type="predicted"/>
<dbReference type="PROSITE" id="PS50181">
    <property type="entry name" value="FBOX"/>
    <property type="match status" value="1"/>
</dbReference>
<comment type="caution">
    <text evidence="2">The sequence shown here is derived from an EMBL/GenBank/DDBJ whole genome shotgun (WGS) entry which is preliminary data.</text>
</comment>
<accession>A0A8T0W4W7</accession>
<evidence type="ECO:0000259" key="1">
    <source>
        <dbReference type="PROSITE" id="PS50181"/>
    </source>
</evidence>
<dbReference type="PANTHER" id="PTHR35546">
    <property type="entry name" value="F-BOX PROTEIN INTERACTION DOMAIN PROTEIN-RELATED"/>
    <property type="match status" value="1"/>
</dbReference>
<protein>
    <recommendedName>
        <fullName evidence="1">F-box domain-containing protein</fullName>
    </recommendedName>
</protein>
<dbReference type="InterPro" id="IPR056592">
    <property type="entry name" value="Beta-prop_At3g26010-like"/>
</dbReference>
<sequence length="457" mass="51082">MDDDPERGGAVAGLPDDPLVEILSRVPFKSLCRFKCVSKAWRDLIADPLHRRKLPQTLEGIFGVPGYGDLIADPLHRRKLPQTLEGIFGAPGYGDDWDGDDDDAFCGDCGDCSDCGDSLDYVFIDLVGRSAPLVDPSFSFLSEKLPGIKHFRILRSCNGLLLLRPCPVPYADAHTLGYVVCNPATQEWMAVPSSGWICSYPPEGEEDEVDGDGEIGEDTYLIFDPALSSHFKLLQFLQKASILNEVGLRIYSSETGVWTDRSGERRRWKLGGEIPQLGIFGIISSSLGSAFVNGMLHFVVHHIYQNLIAAVDREGKTRKLISCPQNHSCSGSKPVFLGQSQGHLYCISEQIQGDSEQLTIWVIEDYDKEEWVMKHSVSSLQLFGSIKWHLRFDYTLVTIHPDRNLIFICHEDQNLISYNMDSKEVQAVSTVRDDYDARGPPKIFRNSCWAGSWSLFP</sequence>
<dbReference type="InterPro" id="IPR036047">
    <property type="entry name" value="F-box-like_dom_sf"/>
</dbReference>
<feature type="domain" description="F-box" evidence="1">
    <location>
        <begin position="8"/>
        <end position="54"/>
    </location>
</feature>
<dbReference type="Pfam" id="PF00646">
    <property type="entry name" value="F-box"/>
    <property type="match status" value="1"/>
</dbReference>
<dbReference type="EMBL" id="CM029039">
    <property type="protein sequence ID" value="KAG2640404.1"/>
    <property type="molecule type" value="Genomic_DNA"/>
</dbReference>
<keyword evidence="3" id="KW-1185">Reference proteome</keyword>
<dbReference type="CDD" id="cd22157">
    <property type="entry name" value="F-box_AtFBW1-like"/>
    <property type="match status" value="1"/>
</dbReference>
<name>A0A8T0W4W7_PANVG</name>
<dbReference type="InterPro" id="IPR001810">
    <property type="entry name" value="F-box_dom"/>
</dbReference>
<dbReference type="InterPro" id="IPR055290">
    <property type="entry name" value="At3g26010-like"/>
</dbReference>
<dbReference type="PANTHER" id="PTHR35546:SF106">
    <property type="entry name" value="DUF1618 DOMAIN-CONTAINING PROTEIN"/>
    <property type="match status" value="1"/>
</dbReference>
<dbReference type="SMART" id="SM00256">
    <property type="entry name" value="FBOX"/>
    <property type="match status" value="1"/>
</dbReference>
<dbReference type="SUPFAM" id="SSF81383">
    <property type="entry name" value="F-box domain"/>
    <property type="match status" value="1"/>
</dbReference>
<gene>
    <name evidence="2" type="ORF">PVAP13_2KG093400</name>
</gene>
<organism evidence="2 3">
    <name type="scientific">Panicum virgatum</name>
    <name type="common">Blackwell switchgrass</name>
    <dbReference type="NCBI Taxonomy" id="38727"/>
    <lineage>
        <taxon>Eukaryota</taxon>
        <taxon>Viridiplantae</taxon>
        <taxon>Streptophyta</taxon>
        <taxon>Embryophyta</taxon>
        <taxon>Tracheophyta</taxon>
        <taxon>Spermatophyta</taxon>
        <taxon>Magnoliopsida</taxon>
        <taxon>Liliopsida</taxon>
        <taxon>Poales</taxon>
        <taxon>Poaceae</taxon>
        <taxon>PACMAD clade</taxon>
        <taxon>Panicoideae</taxon>
        <taxon>Panicodae</taxon>
        <taxon>Paniceae</taxon>
        <taxon>Panicinae</taxon>
        <taxon>Panicum</taxon>
        <taxon>Panicum sect. Hiantes</taxon>
    </lineage>
</organism>
<dbReference type="Pfam" id="PF24750">
    <property type="entry name" value="b-prop_At3g26010-like"/>
    <property type="match status" value="1"/>
</dbReference>
<dbReference type="Gene3D" id="1.20.1280.50">
    <property type="match status" value="1"/>
</dbReference>
<reference evidence="2" key="1">
    <citation type="submission" date="2020-05" db="EMBL/GenBank/DDBJ databases">
        <title>WGS assembly of Panicum virgatum.</title>
        <authorList>
            <person name="Lovell J.T."/>
            <person name="Jenkins J."/>
            <person name="Shu S."/>
            <person name="Juenger T.E."/>
            <person name="Schmutz J."/>
        </authorList>
    </citation>
    <scope>NUCLEOTIDE SEQUENCE</scope>
    <source>
        <strain evidence="2">AP13</strain>
    </source>
</reference>
<evidence type="ECO:0000313" key="2">
    <source>
        <dbReference type="EMBL" id="KAG2640404.1"/>
    </source>
</evidence>
<evidence type="ECO:0000313" key="3">
    <source>
        <dbReference type="Proteomes" id="UP000823388"/>
    </source>
</evidence>
<dbReference type="Proteomes" id="UP000823388">
    <property type="component" value="Chromosome 2K"/>
</dbReference>